<gene>
    <name evidence="8" type="ORF">HU200_037604</name>
</gene>
<keyword evidence="9" id="KW-1185">Reference proteome</keyword>
<dbReference type="PANTHER" id="PTHR47955">
    <property type="entry name" value="CYTOCHROME P450 FAMILY 71 PROTEIN"/>
    <property type="match status" value="1"/>
</dbReference>
<dbReference type="SUPFAM" id="SSF48264">
    <property type="entry name" value="Cytochrome P450"/>
    <property type="match status" value="1"/>
</dbReference>
<keyword evidence="3" id="KW-0349">Heme</keyword>
<protein>
    <recommendedName>
        <fullName evidence="10">Cytochrome P450</fullName>
    </recommendedName>
</protein>
<comment type="caution">
    <text evidence="8">The sequence shown here is derived from an EMBL/GenBank/DDBJ whole genome shotgun (WGS) entry which is preliminary data.</text>
</comment>
<dbReference type="AlphaFoldDB" id="A0A835EMP3"/>
<dbReference type="GO" id="GO:0005506">
    <property type="term" value="F:iron ion binding"/>
    <property type="evidence" value="ECO:0007669"/>
    <property type="project" value="InterPro"/>
</dbReference>
<proteinExistence type="inferred from homology"/>
<name>A0A835EMP3_9POAL</name>
<evidence type="ECO:0000313" key="9">
    <source>
        <dbReference type="Proteomes" id="UP000636709"/>
    </source>
</evidence>
<dbReference type="Proteomes" id="UP000636709">
    <property type="component" value="Unassembled WGS sequence"/>
</dbReference>
<evidence type="ECO:0008006" key="10">
    <source>
        <dbReference type="Google" id="ProtNLM"/>
    </source>
</evidence>
<dbReference type="GO" id="GO:0016705">
    <property type="term" value="F:oxidoreductase activity, acting on paired donors, with incorporation or reduction of molecular oxygen"/>
    <property type="evidence" value="ECO:0007669"/>
    <property type="project" value="InterPro"/>
</dbReference>
<reference evidence="8" key="1">
    <citation type="submission" date="2020-07" db="EMBL/GenBank/DDBJ databases">
        <title>Genome sequence and genetic diversity analysis of an under-domesticated orphan crop, white fonio (Digitaria exilis).</title>
        <authorList>
            <person name="Bennetzen J.L."/>
            <person name="Chen S."/>
            <person name="Ma X."/>
            <person name="Wang X."/>
            <person name="Yssel A.E.J."/>
            <person name="Chaluvadi S.R."/>
            <person name="Johnson M."/>
            <person name="Gangashetty P."/>
            <person name="Hamidou F."/>
            <person name="Sanogo M.D."/>
            <person name="Zwaenepoel A."/>
            <person name="Wallace J."/>
            <person name="Van De Peer Y."/>
            <person name="Van Deynze A."/>
        </authorList>
    </citation>
    <scope>NUCLEOTIDE SEQUENCE</scope>
    <source>
        <tissue evidence="8">Leaves</tissue>
    </source>
</reference>
<dbReference type="EMBL" id="JACEFO010001897">
    <property type="protein sequence ID" value="KAF8695373.1"/>
    <property type="molecule type" value="Genomic_DNA"/>
</dbReference>
<comment type="cofactor">
    <cofactor evidence="1">
        <name>heme</name>
        <dbReference type="ChEBI" id="CHEBI:30413"/>
    </cofactor>
</comment>
<keyword evidence="6" id="KW-0408">Iron</keyword>
<dbReference type="Gene3D" id="1.10.630.10">
    <property type="entry name" value="Cytochrome P450"/>
    <property type="match status" value="1"/>
</dbReference>
<evidence type="ECO:0000313" key="8">
    <source>
        <dbReference type="EMBL" id="KAF8695373.1"/>
    </source>
</evidence>
<dbReference type="InterPro" id="IPR036396">
    <property type="entry name" value="Cyt_P450_sf"/>
</dbReference>
<organism evidence="8 9">
    <name type="scientific">Digitaria exilis</name>
    <dbReference type="NCBI Taxonomy" id="1010633"/>
    <lineage>
        <taxon>Eukaryota</taxon>
        <taxon>Viridiplantae</taxon>
        <taxon>Streptophyta</taxon>
        <taxon>Embryophyta</taxon>
        <taxon>Tracheophyta</taxon>
        <taxon>Spermatophyta</taxon>
        <taxon>Magnoliopsida</taxon>
        <taxon>Liliopsida</taxon>
        <taxon>Poales</taxon>
        <taxon>Poaceae</taxon>
        <taxon>PACMAD clade</taxon>
        <taxon>Panicoideae</taxon>
        <taxon>Panicodae</taxon>
        <taxon>Paniceae</taxon>
        <taxon>Anthephorinae</taxon>
        <taxon>Digitaria</taxon>
    </lineage>
</organism>
<sequence>MLLHLGTMPTLVVSSPAAAREVMKAHDVDCCSRPVTPGARRLSYGHKDVAFSPYGEYWREVRKVVVVELLSMRRPSPTLGMVDRATGWPGLMGAGPRHGMIFGGPMGA</sequence>
<evidence type="ECO:0000256" key="2">
    <source>
        <dbReference type="ARBA" id="ARBA00010617"/>
    </source>
</evidence>
<dbReference type="GO" id="GO:0020037">
    <property type="term" value="F:heme binding"/>
    <property type="evidence" value="ECO:0007669"/>
    <property type="project" value="InterPro"/>
</dbReference>
<evidence type="ECO:0000256" key="3">
    <source>
        <dbReference type="ARBA" id="ARBA00022617"/>
    </source>
</evidence>
<dbReference type="InterPro" id="IPR001128">
    <property type="entry name" value="Cyt_P450"/>
</dbReference>
<dbReference type="PANTHER" id="PTHR47955:SF19">
    <property type="entry name" value="CYTOCHROME P450 71A9-LIKE ISOFORM X1"/>
    <property type="match status" value="1"/>
</dbReference>
<keyword evidence="7" id="KW-0503">Monooxygenase</keyword>
<dbReference type="GO" id="GO:0004497">
    <property type="term" value="F:monooxygenase activity"/>
    <property type="evidence" value="ECO:0007669"/>
    <property type="project" value="UniProtKB-KW"/>
</dbReference>
<evidence type="ECO:0000256" key="1">
    <source>
        <dbReference type="ARBA" id="ARBA00001971"/>
    </source>
</evidence>
<accession>A0A835EMP3</accession>
<dbReference type="Pfam" id="PF00067">
    <property type="entry name" value="p450"/>
    <property type="match status" value="1"/>
</dbReference>
<evidence type="ECO:0000256" key="5">
    <source>
        <dbReference type="ARBA" id="ARBA00023002"/>
    </source>
</evidence>
<evidence type="ECO:0000256" key="7">
    <source>
        <dbReference type="ARBA" id="ARBA00023033"/>
    </source>
</evidence>
<evidence type="ECO:0000256" key="4">
    <source>
        <dbReference type="ARBA" id="ARBA00022723"/>
    </source>
</evidence>
<keyword evidence="4" id="KW-0479">Metal-binding</keyword>
<comment type="similarity">
    <text evidence="2">Belongs to the cytochrome P450 family.</text>
</comment>
<evidence type="ECO:0000256" key="6">
    <source>
        <dbReference type="ARBA" id="ARBA00023004"/>
    </source>
</evidence>
<dbReference type="OrthoDB" id="687480at2759"/>
<keyword evidence="5" id="KW-0560">Oxidoreductase</keyword>